<organism evidence="2 3">
    <name type="scientific">Candidatus Desulfaltia bathyphila</name>
    <dbReference type="NCBI Taxonomy" id="2841697"/>
    <lineage>
        <taxon>Bacteria</taxon>
        <taxon>Pseudomonadati</taxon>
        <taxon>Thermodesulfobacteriota</taxon>
        <taxon>Desulfobacteria</taxon>
        <taxon>Desulfobacterales</taxon>
        <taxon>Desulfobacterales incertae sedis</taxon>
        <taxon>Candidatus Desulfaltia</taxon>
    </lineage>
</organism>
<evidence type="ECO:0000313" key="2">
    <source>
        <dbReference type="EMBL" id="MBC8199463.1"/>
    </source>
</evidence>
<dbReference type="Proteomes" id="UP000603545">
    <property type="component" value="Unassembled WGS sequence"/>
</dbReference>
<evidence type="ECO:0000259" key="1">
    <source>
        <dbReference type="Pfam" id="PF01850"/>
    </source>
</evidence>
<dbReference type="InterPro" id="IPR039018">
    <property type="entry name" value="VapC20-like"/>
</dbReference>
<dbReference type="PANTHER" id="PTHR42188">
    <property type="entry name" value="23S RRNA-SPECIFIC ENDONUCLEASE VAPC20"/>
    <property type="match status" value="1"/>
</dbReference>
<dbReference type="PANTHER" id="PTHR42188:SF1">
    <property type="entry name" value="23S RRNA-SPECIFIC ENDONUCLEASE VAPC20"/>
    <property type="match status" value="1"/>
</dbReference>
<evidence type="ECO:0000313" key="3">
    <source>
        <dbReference type="Proteomes" id="UP000603545"/>
    </source>
</evidence>
<dbReference type="EMBL" id="JACNLL010000054">
    <property type="protein sequence ID" value="MBC8199463.1"/>
    <property type="molecule type" value="Genomic_DNA"/>
</dbReference>
<dbReference type="SUPFAM" id="SSF88723">
    <property type="entry name" value="PIN domain-like"/>
    <property type="match status" value="1"/>
</dbReference>
<proteinExistence type="predicted"/>
<reference evidence="2 3" key="1">
    <citation type="submission" date="2020-08" db="EMBL/GenBank/DDBJ databases">
        <title>Bridging the membrane lipid divide: bacteria of the FCB group superphylum have the potential to synthesize archaeal ether lipids.</title>
        <authorList>
            <person name="Villanueva L."/>
            <person name="Von Meijenfeldt F.A.B."/>
            <person name="Westbye A.B."/>
            <person name="Yadav S."/>
            <person name="Hopmans E.C."/>
            <person name="Dutilh B.E."/>
            <person name="Sinninghe Damste J.S."/>
        </authorList>
    </citation>
    <scope>NUCLEOTIDE SEQUENCE [LARGE SCALE GENOMIC DNA]</scope>
    <source>
        <strain evidence="2">NIOZ-UU82</strain>
    </source>
</reference>
<accession>A0A8J6N542</accession>
<name>A0A8J6N542_9BACT</name>
<gene>
    <name evidence="2" type="ORF">H8E80_05390</name>
</gene>
<dbReference type="Gene3D" id="3.40.50.1010">
    <property type="entry name" value="5'-nuclease"/>
    <property type="match status" value="1"/>
</dbReference>
<feature type="domain" description="PIN" evidence="1">
    <location>
        <begin position="5"/>
        <end position="128"/>
    </location>
</feature>
<dbReference type="Pfam" id="PF01850">
    <property type="entry name" value="PIN"/>
    <property type="match status" value="1"/>
</dbReference>
<comment type="caution">
    <text evidence="2">The sequence shown here is derived from an EMBL/GenBank/DDBJ whole genome shotgun (WGS) entry which is preliminary data.</text>
</comment>
<sequence>MKTVFADSHYWIARVNPNDSWAKIAKAARASLGEIFIVTTDEVLTEFLAALSKSEHMRKQAAKMVRAILENPNVKVIPQTRESFLKGLAFYENRSDKEYSMTDCISTMNVMKAESLAEVLTNDRHFEQEGFTVLIKK</sequence>
<dbReference type="AlphaFoldDB" id="A0A8J6N542"/>
<protein>
    <submittedName>
        <fullName evidence="2">Type II toxin-antitoxin system VapC family toxin</fullName>
    </submittedName>
</protein>
<dbReference type="InterPro" id="IPR002716">
    <property type="entry name" value="PIN_dom"/>
</dbReference>
<dbReference type="GO" id="GO:0004521">
    <property type="term" value="F:RNA endonuclease activity"/>
    <property type="evidence" value="ECO:0007669"/>
    <property type="project" value="InterPro"/>
</dbReference>
<dbReference type="InterPro" id="IPR029060">
    <property type="entry name" value="PIN-like_dom_sf"/>
</dbReference>
<dbReference type="GO" id="GO:0016075">
    <property type="term" value="P:rRNA catabolic process"/>
    <property type="evidence" value="ECO:0007669"/>
    <property type="project" value="TreeGrafter"/>
</dbReference>